<evidence type="ECO:0000313" key="2">
    <source>
        <dbReference type="EMBL" id="ORX55843.1"/>
    </source>
</evidence>
<feature type="compositionally biased region" description="Polar residues" evidence="1">
    <location>
        <begin position="356"/>
        <end position="385"/>
    </location>
</feature>
<feature type="compositionally biased region" description="Low complexity" evidence="1">
    <location>
        <begin position="534"/>
        <end position="548"/>
    </location>
</feature>
<dbReference type="OrthoDB" id="2145869at2759"/>
<protein>
    <recommendedName>
        <fullName evidence="4">PH domain-containing protein</fullName>
    </recommendedName>
</protein>
<gene>
    <name evidence="2" type="ORF">BCR36DRAFT_320368</name>
</gene>
<sequence length="617" mass="69473">MNQINYSSIDEPLVLTGKIYHKDSILKSRPYLMLCLPISIDDCFYIYNKLSNIVNYSLDPNAPLYLGHLTIAAINGEAVLIVLNSNADLSNPLFIHFSNVSYISSNDRKYSIKINSDHPQQSYEFSCNGGAEYDKWLHCINQAFRITKGELGRKLRFCSILFNKEFNNKNNVKLIKNENLPTVKRIQNCLKKENYIESIENIPKPNPPVFSLSNNPDDSFNYNYLCSEKYIENYNKEKENESKLSSLDNKESSKTLLDDLKDDKITQSFNPSTDDITRINQDSNHGNTNPISSLPNNKVTGLSDITPVNYGTMNSHHKISVMNQPIINNNINVINPSIPGFNSLLNPTTSNTFNSPQGIHYSSIQPADSSSTLVNNNSSITNPNSLPIVPPVQISSQSTTTNQISSQNELTRQPVFYNPSPTSDANVYNDINNALYNKKGTNLISPHTLPRIPAFYNSSIPSSPTNLNKPNGSKQIELSSPHTLPRSSLFYKQSSGNKNNYANSVPNLNQLEINTTNTNTPKTIPKYPDTHQQSPSLPSSPSSSTSSTRFNRQYEERNKTLPRTSKSAEQPKKKFQSLPRYNSYKVTITRFKSIFSNSKHKVNKNTNSKREKHNSIM</sequence>
<organism evidence="2 3">
    <name type="scientific">Piromyces finnis</name>
    <dbReference type="NCBI Taxonomy" id="1754191"/>
    <lineage>
        <taxon>Eukaryota</taxon>
        <taxon>Fungi</taxon>
        <taxon>Fungi incertae sedis</taxon>
        <taxon>Chytridiomycota</taxon>
        <taxon>Chytridiomycota incertae sedis</taxon>
        <taxon>Neocallimastigomycetes</taxon>
        <taxon>Neocallimastigales</taxon>
        <taxon>Neocallimastigaceae</taxon>
        <taxon>Piromyces</taxon>
    </lineage>
</organism>
<feature type="region of interest" description="Disordered" evidence="1">
    <location>
        <begin position="265"/>
        <end position="298"/>
    </location>
</feature>
<dbReference type="SUPFAM" id="SSF50729">
    <property type="entry name" value="PH domain-like"/>
    <property type="match status" value="1"/>
</dbReference>
<evidence type="ECO:0000313" key="3">
    <source>
        <dbReference type="Proteomes" id="UP000193719"/>
    </source>
</evidence>
<proteinExistence type="predicted"/>
<dbReference type="Proteomes" id="UP000193719">
    <property type="component" value="Unassembled WGS sequence"/>
</dbReference>
<evidence type="ECO:0000256" key="1">
    <source>
        <dbReference type="SAM" id="MobiDB-lite"/>
    </source>
</evidence>
<feature type="region of interest" description="Disordered" evidence="1">
    <location>
        <begin position="462"/>
        <end position="578"/>
    </location>
</feature>
<feature type="compositionally biased region" description="Polar residues" evidence="1">
    <location>
        <begin position="266"/>
        <end position="298"/>
    </location>
</feature>
<feature type="compositionally biased region" description="Polar residues" evidence="1">
    <location>
        <begin position="462"/>
        <end position="512"/>
    </location>
</feature>
<dbReference type="EMBL" id="MCFH01000008">
    <property type="protein sequence ID" value="ORX55843.1"/>
    <property type="molecule type" value="Genomic_DNA"/>
</dbReference>
<name>A0A1Y1VHN3_9FUNG</name>
<evidence type="ECO:0008006" key="4">
    <source>
        <dbReference type="Google" id="ProtNLM"/>
    </source>
</evidence>
<accession>A0A1Y1VHN3</accession>
<feature type="region of interest" description="Disordered" evidence="1">
    <location>
        <begin position="356"/>
        <end position="423"/>
    </location>
</feature>
<dbReference type="AlphaFoldDB" id="A0A1Y1VHN3"/>
<reference evidence="2 3" key="1">
    <citation type="submission" date="2016-08" db="EMBL/GenBank/DDBJ databases">
        <title>Genomes of anaerobic fungi encode conserved fungal cellulosomes for biomass hydrolysis.</title>
        <authorList>
            <consortium name="DOE Joint Genome Institute"/>
            <person name="Haitjema C.H."/>
            <person name="Gilmore S.P."/>
            <person name="Henske J.K."/>
            <person name="Solomon K.V."/>
            <person name="De Groot R."/>
            <person name="Kuo A."/>
            <person name="Mondo S.J."/>
            <person name="Salamov A.A."/>
            <person name="Labutti K."/>
            <person name="Zhao Z."/>
            <person name="Chiniquy J."/>
            <person name="Barry K."/>
            <person name="Brewer H.M."/>
            <person name="Purvine S.O."/>
            <person name="Wright A.T."/>
            <person name="Boxma B."/>
            <person name="Van Alen T."/>
            <person name="Hackstein J.H."/>
            <person name="Baker S.E."/>
            <person name="Grigoriev I.V."/>
            <person name="O'Malley M.A."/>
        </authorList>
    </citation>
    <scope>NUCLEOTIDE SEQUENCE [LARGE SCALE GENOMIC DNA]</scope>
    <source>
        <strain evidence="3">finn</strain>
    </source>
</reference>
<feature type="compositionally biased region" description="Low complexity" evidence="1">
    <location>
        <begin position="513"/>
        <end position="526"/>
    </location>
</feature>
<reference evidence="2 3" key="2">
    <citation type="submission" date="2016-08" db="EMBL/GenBank/DDBJ databases">
        <title>Pervasive Adenine N6-methylation of Active Genes in Fungi.</title>
        <authorList>
            <consortium name="DOE Joint Genome Institute"/>
            <person name="Mondo S.J."/>
            <person name="Dannebaum R.O."/>
            <person name="Kuo R.C."/>
            <person name="Labutti K."/>
            <person name="Haridas S."/>
            <person name="Kuo A."/>
            <person name="Salamov A."/>
            <person name="Ahrendt S.R."/>
            <person name="Lipzen A."/>
            <person name="Sullivan W."/>
            <person name="Andreopoulos W.B."/>
            <person name="Clum A."/>
            <person name="Lindquist E."/>
            <person name="Daum C."/>
            <person name="Ramamoorthy G.K."/>
            <person name="Gryganskyi A."/>
            <person name="Culley D."/>
            <person name="Magnuson J.K."/>
            <person name="James T.Y."/>
            <person name="O'Malley M.A."/>
            <person name="Stajich J.E."/>
            <person name="Spatafora J.W."/>
            <person name="Visel A."/>
            <person name="Grigoriev I.V."/>
        </authorList>
    </citation>
    <scope>NUCLEOTIDE SEQUENCE [LARGE SCALE GENOMIC DNA]</scope>
    <source>
        <strain evidence="3">finn</strain>
    </source>
</reference>
<feature type="compositionally biased region" description="Low complexity" evidence="1">
    <location>
        <begin position="393"/>
        <end position="408"/>
    </location>
</feature>
<keyword evidence="3" id="KW-1185">Reference proteome</keyword>
<comment type="caution">
    <text evidence="2">The sequence shown here is derived from an EMBL/GenBank/DDBJ whole genome shotgun (WGS) entry which is preliminary data.</text>
</comment>